<protein>
    <submittedName>
        <fullName evidence="1">Uncharacterized protein</fullName>
    </submittedName>
</protein>
<dbReference type="EMBL" id="RRCF01000002">
    <property type="protein sequence ID" value="RRJ21180.1"/>
    <property type="molecule type" value="Genomic_DNA"/>
</dbReference>
<reference evidence="1 2" key="1">
    <citation type="submission" date="2018-11" db="EMBL/GenBank/DDBJ databases">
        <title>Draft genome analysis of Rheinheimera mesophila isolated from an industrial waste site.</title>
        <authorList>
            <person name="Yu Q."/>
            <person name="Qi Y."/>
            <person name="Zhang H."/>
            <person name="Lu Y."/>
            <person name="Pu J."/>
        </authorList>
    </citation>
    <scope>NUCLEOTIDE SEQUENCE [LARGE SCALE GENOMIC DNA]</scope>
    <source>
        <strain evidence="1 2">IITR13</strain>
    </source>
</reference>
<proteinExistence type="predicted"/>
<dbReference type="OrthoDB" id="9955984at2"/>
<sequence length="113" mass="13063">MEKMIKIRIRDPSTYGQVVLETEQLGGKIEEITVIHLSEVYKFTGILLGKDRKTEMYKTAEGKYIVFEKESESEGGMTVFPTDQALLNNPEYTEPQWIKWAGLEFPESMVKRL</sequence>
<organism evidence="1 2">
    <name type="scientific">Rheinheimera mesophila</name>
    <dbReference type="NCBI Taxonomy" id="1547515"/>
    <lineage>
        <taxon>Bacteria</taxon>
        <taxon>Pseudomonadati</taxon>
        <taxon>Pseudomonadota</taxon>
        <taxon>Gammaproteobacteria</taxon>
        <taxon>Chromatiales</taxon>
        <taxon>Chromatiaceae</taxon>
        <taxon>Rheinheimera</taxon>
    </lineage>
</organism>
<accession>A0A3P3QL18</accession>
<gene>
    <name evidence="1" type="ORF">EIK76_09860</name>
</gene>
<keyword evidence="2" id="KW-1185">Reference proteome</keyword>
<dbReference type="RefSeq" id="WP_125060858.1">
    <property type="nucleotide sequence ID" value="NZ_LAVS01000016.1"/>
</dbReference>
<evidence type="ECO:0000313" key="2">
    <source>
        <dbReference type="Proteomes" id="UP000276260"/>
    </source>
</evidence>
<dbReference type="AlphaFoldDB" id="A0A3P3QL18"/>
<dbReference type="Proteomes" id="UP000276260">
    <property type="component" value="Unassembled WGS sequence"/>
</dbReference>
<comment type="caution">
    <text evidence="1">The sequence shown here is derived from an EMBL/GenBank/DDBJ whole genome shotgun (WGS) entry which is preliminary data.</text>
</comment>
<evidence type="ECO:0000313" key="1">
    <source>
        <dbReference type="EMBL" id="RRJ21180.1"/>
    </source>
</evidence>
<name>A0A3P3QL18_9GAMM</name>